<proteinExistence type="predicted"/>
<evidence type="ECO:0000313" key="1">
    <source>
        <dbReference type="EMBL" id="HDR00169.1"/>
    </source>
</evidence>
<dbReference type="SUPFAM" id="SSF109604">
    <property type="entry name" value="HD-domain/PDEase-like"/>
    <property type="match status" value="1"/>
</dbReference>
<dbReference type="AlphaFoldDB" id="A0A7V0T763"/>
<dbReference type="Proteomes" id="UP000885672">
    <property type="component" value="Unassembled WGS sequence"/>
</dbReference>
<accession>A0A7V0T763</accession>
<protein>
    <submittedName>
        <fullName evidence="1">Phosphohydrolase</fullName>
    </submittedName>
</protein>
<sequence length="186" mass="21342">MKDVRTRYEALKKKVKDRREPFLEFTTMLENETGWLTDPASTRFHLSEEGGLLAHSVGVTETLLALRAALAPEISEESCVIVGLFHDAGKAGMPGRPQYLPNDNQWEREKRGINYRFNDELVYIGVAVRSLYLVGKYIPLTDTEAQAIVYHDGQYIDDNKCVALREEPLLLLLHWADLWTMRVFED</sequence>
<organism evidence="1">
    <name type="scientific">candidate division WOR-3 bacterium</name>
    <dbReference type="NCBI Taxonomy" id="2052148"/>
    <lineage>
        <taxon>Bacteria</taxon>
        <taxon>Bacteria division WOR-3</taxon>
    </lineage>
</organism>
<gene>
    <name evidence="1" type="ORF">ENN51_07805</name>
</gene>
<dbReference type="Gene3D" id="1.10.3210.10">
    <property type="entry name" value="Hypothetical protein af1432"/>
    <property type="match status" value="1"/>
</dbReference>
<reference evidence="1" key="1">
    <citation type="journal article" date="2020" name="mSystems">
        <title>Genome- and Community-Level Interaction Insights into Carbon Utilization and Element Cycling Functions of Hydrothermarchaeota in Hydrothermal Sediment.</title>
        <authorList>
            <person name="Zhou Z."/>
            <person name="Liu Y."/>
            <person name="Xu W."/>
            <person name="Pan J."/>
            <person name="Luo Z.H."/>
            <person name="Li M."/>
        </authorList>
    </citation>
    <scope>NUCLEOTIDE SEQUENCE [LARGE SCALE GENOMIC DNA]</scope>
    <source>
        <strain evidence="1">SpSt-1182</strain>
    </source>
</reference>
<dbReference type="EMBL" id="DSBX01000300">
    <property type="protein sequence ID" value="HDR00169.1"/>
    <property type="molecule type" value="Genomic_DNA"/>
</dbReference>
<name>A0A7V0T763_UNCW3</name>
<comment type="caution">
    <text evidence="1">The sequence shown here is derived from an EMBL/GenBank/DDBJ whole genome shotgun (WGS) entry which is preliminary data.</text>
</comment>
<feature type="non-terminal residue" evidence="1">
    <location>
        <position position="186"/>
    </location>
</feature>